<dbReference type="Pfam" id="PF07110">
    <property type="entry name" value="EthD"/>
    <property type="match status" value="1"/>
</dbReference>
<dbReference type="EMBL" id="MU005591">
    <property type="protein sequence ID" value="KAF2681421.1"/>
    <property type="molecule type" value="Genomic_DNA"/>
</dbReference>
<sequence length="132" mass="15272">MGEPQNIPLLRVQLCLKKKDEVTDEFFHDYWRGNHVKLALENKKFVDKVVRYNQWHTSPRLKEAAAKFKIPVPEYDGIAEVWVKDIETWESIVTDEDFVAAIAPDEAHFIKAPIHIMLGYDHTVIGEAVKAE</sequence>
<dbReference type="Proteomes" id="UP000799291">
    <property type="component" value="Unassembled WGS sequence"/>
</dbReference>
<dbReference type="SUPFAM" id="SSF54909">
    <property type="entry name" value="Dimeric alpha+beta barrel"/>
    <property type="match status" value="1"/>
</dbReference>
<evidence type="ECO:0000256" key="1">
    <source>
        <dbReference type="ARBA" id="ARBA00005986"/>
    </source>
</evidence>
<accession>A0A6G1ITZ9</accession>
<keyword evidence="4" id="KW-1185">Reference proteome</keyword>
<dbReference type="InterPro" id="IPR011008">
    <property type="entry name" value="Dimeric_a/b-barrel"/>
</dbReference>
<reference evidence="3" key="1">
    <citation type="journal article" date="2020" name="Stud. Mycol.">
        <title>101 Dothideomycetes genomes: a test case for predicting lifestyles and emergence of pathogens.</title>
        <authorList>
            <person name="Haridas S."/>
            <person name="Albert R."/>
            <person name="Binder M."/>
            <person name="Bloem J."/>
            <person name="Labutti K."/>
            <person name="Salamov A."/>
            <person name="Andreopoulos B."/>
            <person name="Baker S."/>
            <person name="Barry K."/>
            <person name="Bills G."/>
            <person name="Bluhm B."/>
            <person name="Cannon C."/>
            <person name="Castanera R."/>
            <person name="Culley D."/>
            <person name="Daum C."/>
            <person name="Ezra D."/>
            <person name="Gonzalez J."/>
            <person name="Henrissat B."/>
            <person name="Kuo A."/>
            <person name="Liang C."/>
            <person name="Lipzen A."/>
            <person name="Lutzoni F."/>
            <person name="Magnuson J."/>
            <person name="Mondo S."/>
            <person name="Nolan M."/>
            <person name="Ohm R."/>
            <person name="Pangilinan J."/>
            <person name="Park H.-J."/>
            <person name="Ramirez L."/>
            <person name="Alfaro M."/>
            <person name="Sun H."/>
            <person name="Tritt A."/>
            <person name="Yoshinaga Y."/>
            <person name="Zwiers L.-H."/>
            <person name="Turgeon B."/>
            <person name="Goodwin S."/>
            <person name="Spatafora J."/>
            <person name="Crous P."/>
            <person name="Grigoriev I."/>
        </authorList>
    </citation>
    <scope>NUCLEOTIDE SEQUENCE</scope>
    <source>
        <strain evidence="3">CBS 122367</strain>
    </source>
</reference>
<evidence type="ECO:0000259" key="2">
    <source>
        <dbReference type="Pfam" id="PF07110"/>
    </source>
</evidence>
<comment type="similarity">
    <text evidence="1">Belongs to the tpcK family.</text>
</comment>
<dbReference type="AlphaFoldDB" id="A0A6G1ITZ9"/>
<dbReference type="InterPro" id="IPR009799">
    <property type="entry name" value="EthD_dom"/>
</dbReference>
<organism evidence="3 4">
    <name type="scientific">Lentithecium fluviatile CBS 122367</name>
    <dbReference type="NCBI Taxonomy" id="1168545"/>
    <lineage>
        <taxon>Eukaryota</taxon>
        <taxon>Fungi</taxon>
        <taxon>Dikarya</taxon>
        <taxon>Ascomycota</taxon>
        <taxon>Pezizomycotina</taxon>
        <taxon>Dothideomycetes</taxon>
        <taxon>Pleosporomycetidae</taxon>
        <taxon>Pleosporales</taxon>
        <taxon>Massarineae</taxon>
        <taxon>Lentitheciaceae</taxon>
        <taxon>Lentithecium</taxon>
    </lineage>
</organism>
<dbReference type="Gene3D" id="3.30.70.100">
    <property type="match status" value="1"/>
</dbReference>
<gene>
    <name evidence="3" type="ORF">K458DRAFT_391809</name>
</gene>
<dbReference type="OrthoDB" id="3183782at2759"/>
<proteinExistence type="inferred from homology"/>
<evidence type="ECO:0000313" key="4">
    <source>
        <dbReference type="Proteomes" id="UP000799291"/>
    </source>
</evidence>
<dbReference type="GO" id="GO:0016491">
    <property type="term" value="F:oxidoreductase activity"/>
    <property type="evidence" value="ECO:0007669"/>
    <property type="project" value="InterPro"/>
</dbReference>
<evidence type="ECO:0000313" key="3">
    <source>
        <dbReference type="EMBL" id="KAF2681421.1"/>
    </source>
</evidence>
<feature type="domain" description="EthD" evidence="2">
    <location>
        <begin position="19"/>
        <end position="110"/>
    </location>
</feature>
<protein>
    <recommendedName>
        <fullName evidence="2">EthD domain-containing protein</fullName>
    </recommendedName>
</protein>
<name>A0A6G1ITZ9_9PLEO</name>